<keyword evidence="1" id="KW-0472">Membrane</keyword>
<keyword evidence="1" id="KW-1133">Transmembrane helix</keyword>
<dbReference type="OMA" id="YIVENPY"/>
<sequence>MIFFLLQTVLAKQLTNLTTHVLFNKISESEQVDIVVTEQLNIRDYPQAKYVIDAKLESEQKGSICYVKQGSIQFGDYQVYSQKIFDLPNLETNDPELLLNIPVLLNMVHIKKAFAIVTSNNQILLYRVNQNSSNIIGHEIQLEANYSFQHLRHEAKIIEPPQIIYTDQTQYIYLIYENQILGGKVNYDNLSSFALRNVTNERLDNDNYYLGQIKVFGWHIFIPVGVDGLDIYQYKENGDWSFIGNMNSKTLYNSSRKIKIVDLVFGGTENEKYMYILDEQRGIIRFIVSSNSSGFDAQYDSQLGIITIHNGKTLAEHNNSYILVLQEIGVINTLVEMGLHQNNWFKVKVHYLTGRYSEIDILPEFTILRGKDEHRIIRTGIYEKFEPNFVFTQKDNLNQERQNSFYEEYVFIPSLITMDFYDVDKGALNSSNNFNQNITNSFLVGITSQSIVYLPYIVENPYIRCNPRSNRTVGRTFDYKLTINATHCPQKEKLTGIPPQLILCQYVDEFNLKITNGDGIIYDTESMASIIMGFIVLLIILSILLAYLYTRYKLKQNGLRNDIQGFGESGGNREGYDMDQQYTQQ</sequence>
<evidence type="ECO:0000313" key="2">
    <source>
        <dbReference type="EMBL" id="CAD8144869.1"/>
    </source>
</evidence>
<accession>A0A8S1SZW9</accession>
<evidence type="ECO:0008006" key="4">
    <source>
        <dbReference type="Google" id="ProtNLM"/>
    </source>
</evidence>
<protein>
    <recommendedName>
        <fullName evidence="4">Transmembrane protein</fullName>
    </recommendedName>
</protein>
<dbReference type="Proteomes" id="UP000683925">
    <property type="component" value="Unassembled WGS sequence"/>
</dbReference>
<dbReference type="OrthoDB" id="293799at2759"/>
<feature type="transmembrane region" description="Helical" evidence="1">
    <location>
        <begin position="530"/>
        <end position="550"/>
    </location>
</feature>
<gene>
    <name evidence="2" type="ORF">POCTA_138.1.T0160375</name>
</gene>
<keyword evidence="1" id="KW-0812">Transmembrane</keyword>
<keyword evidence="3" id="KW-1185">Reference proteome</keyword>
<name>A0A8S1SZW9_PAROT</name>
<evidence type="ECO:0000256" key="1">
    <source>
        <dbReference type="SAM" id="Phobius"/>
    </source>
</evidence>
<proteinExistence type="predicted"/>
<comment type="caution">
    <text evidence="2">The sequence shown here is derived from an EMBL/GenBank/DDBJ whole genome shotgun (WGS) entry which is preliminary data.</text>
</comment>
<reference evidence="2" key="1">
    <citation type="submission" date="2021-01" db="EMBL/GenBank/DDBJ databases">
        <authorList>
            <consortium name="Genoscope - CEA"/>
            <person name="William W."/>
        </authorList>
    </citation>
    <scope>NUCLEOTIDE SEQUENCE</scope>
</reference>
<dbReference type="EMBL" id="CAJJDP010000016">
    <property type="protein sequence ID" value="CAD8144869.1"/>
    <property type="molecule type" value="Genomic_DNA"/>
</dbReference>
<dbReference type="AlphaFoldDB" id="A0A8S1SZW9"/>
<organism evidence="2 3">
    <name type="scientific">Paramecium octaurelia</name>
    <dbReference type="NCBI Taxonomy" id="43137"/>
    <lineage>
        <taxon>Eukaryota</taxon>
        <taxon>Sar</taxon>
        <taxon>Alveolata</taxon>
        <taxon>Ciliophora</taxon>
        <taxon>Intramacronucleata</taxon>
        <taxon>Oligohymenophorea</taxon>
        <taxon>Peniculida</taxon>
        <taxon>Parameciidae</taxon>
        <taxon>Paramecium</taxon>
    </lineage>
</organism>
<evidence type="ECO:0000313" key="3">
    <source>
        <dbReference type="Proteomes" id="UP000683925"/>
    </source>
</evidence>